<proteinExistence type="predicted"/>
<dbReference type="OrthoDB" id="9995898at2"/>
<dbReference type="EMBL" id="CP019605">
    <property type="protein sequence ID" value="AQP45866.1"/>
    <property type="molecule type" value="Genomic_DNA"/>
</dbReference>
<protein>
    <submittedName>
        <fullName evidence="1">Uncharacterized protein</fullName>
    </submittedName>
</protein>
<name>A0A1Q2CIB0_9ACTN</name>
<reference evidence="1 2" key="1">
    <citation type="journal article" date="2016" name="Int. J. Syst. Evol. Microbiol.">
        <title>Tessaracoccus flavus sp. nov., isolated from the drainage system of a lindane-producing factory.</title>
        <authorList>
            <person name="Kumari R."/>
            <person name="Singh P."/>
            <person name="Schumann P."/>
            <person name="Lal R."/>
        </authorList>
    </citation>
    <scope>NUCLEOTIDE SEQUENCE [LARGE SCALE GENOMIC DNA]</scope>
    <source>
        <strain evidence="1 2">RP1T</strain>
    </source>
</reference>
<evidence type="ECO:0000313" key="2">
    <source>
        <dbReference type="Proteomes" id="UP000188324"/>
    </source>
</evidence>
<dbReference type="Proteomes" id="UP000188324">
    <property type="component" value="Chromosome"/>
</dbReference>
<gene>
    <name evidence="1" type="ORF">RPIT_14485</name>
</gene>
<keyword evidence="2" id="KW-1185">Reference proteome</keyword>
<evidence type="ECO:0000313" key="1">
    <source>
        <dbReference type="EMBL" id="AQP45866.1"/>
    </source>
</evidence>
<dbReference type="AlphaFoldDB" id="A0A1Q2CIB0"/>
<sequence length="109" mass="11519">MGRRRKLWWATWPGALGFGAASLLLVLPALFAAVVFVSLRGDDSAGLDFQVEGPGAVSRILAVLLFIGAATLPVLTARWARKRWAGYLLLGVGLSAVAFIVGLIMLGVL</sequence>
<dbReference type="RefSeq" id="WP_077344071.1">
    <property type="nucleotide sequence ID" value="NZ_CP019605.1"/>
</dbReference>
<dbReference type="KEGG" id="tfl:RPIT_14485"/>
<accession>A0A1Q2CIB0</accession>
<organism evidence="1 2">
    <name type="scientific">Tessaracoccus flavus</name>
    <dbReference type="NCBI Taxonomy" id="1610493"/>
    <lineage>
        <taxon>Bacteria</taxon>
        <taxon>Bacillati</taxon>
        <taxon>Actinomycetota</taxon>
        <taxon>Actinomycetes</taxon>
        <taxon>Propionibacteriales</taxon>
        <taxon>Propionibacteriaceae</taxon>
        <taxon>Tessaracoccus</taxon>
    </lineage>
</organism>
<dbReference type="STRING" id="1610493.RPIT_14485"/>